<dbReference type="EMBL" id="AOXI01000014">
    <property type="protein sequence ID" value="ESE86545.1"/>
    <property type="molecule type" value="Genomic_DNA"/>
</dbReference>
<dbReference type="STRING" id="1173950.SEI61121_05946"/>
<dbReference type="Pfam" id="PF13676">
    <property type="entry name" value="TIR_2"/>
    <property type="match status" value="1"/>
</dbReference>
<evidence type="ECO:0000313" key="2">
    <source>
        <dbReference type="EMBL" id="ESE86545.1"/>
    </source>
</evidence>
<dbReference type="InterPro" id="IPR000157">
    <property type="entry name" value="TIR_dom"/>
</dbReference>
<reference evidence="2 3" key="1">
    <citation type="journal article" date="2013" name="Genome Biol. Evol.">
        <title>Phylogenetic diversity of the enteric pathogen Salmonella enterica subsp. enterica inferred from genome-wide reference-free SNP characters.</title>
        <authorList>
            <person name="Timme R.E."/>
            <person name="Pettengill J.B."/>
            <person name="Allard M.W."/>
            <person name="Strain E."/>
            <person name="Barrangou R."/>
            <person name="Wehnes C."/>
            <person name="Van Kessel J.S."/>
            <person name="Karns J.S."/>
            <person name="Musser S.M."/>
            <person name="Brown E.W."/>
        </authorList>
    </citation>
    <scope>NUCLEOTIDE SEQUENCE [LARGE SCALE GENOMIC DNA]</scope>
    <source>
        <strain evidence="2 3">1121</strain>
    </source>
</reference>
<evidence type="ECO:0000313" key="3">
    <source>
        <dbReference type="Proteomes" id="UP000017304"/>
    </source>
</evidence>
<dbReference type="Proteomes" id="UP000017304">
    <property type="component" value="Unassembled WGS sequence"/>
</dbReference>
<comment type="caution">
    <text evidence="2">The sequence shown here is derived from an EMBL/GenBank/DDBJ whole genome shotgun (WGS) entry which is preliminary data.</text>
</comment>
<organism evidence="2 3">
    <name type="scientific">Salmonella enterica subsp. indica serovar 6,14,25:z10:1,(2),7 str. 1121</name>
    <dbReference type="NCBI Taxonomy" id="1173950"/>
    <lineage>
        <taxon>Bacteria</taxon>
        <taxon>Pseudomonadati</taxon>
        <taxon>Pseudomonadota</taxon>
        <taxon>Gammaproteobacteria</taxon>
        <taxon>Enterobacterales</taxon>
        <taxon>Enterobacteriaceae</taxon>
        <taxon>Salmonella</taxon>
    </lineage>
</organism>
<protein>
    <submittedName>
        <fullName evidence="2">SEFIR domain-containing protein</fullName>
    </submittedName>
</protein>
<name>V1H9N7_SALER</name>
<dbReference type="InterPro" id="IPR035897">
    <property type="entry name" value="Toll_tir_struct_dom_sf"/>
</dbReference>
<accession>V1H9N7</accession>
<gene>
    <name evidence="2" type="ORF">SEI61121_05946</name>
</gene>
<evidence type="ECO:0000259" key="1">
    <source>
        <dbReference type="Pfam" id="PF13676"/>
    </source>
</evidence>
<sequence length="152" mass="17292">MKDEEDNLSVFISYAWGGALEKKEWIRQHIVESLKWKYPVFWDRDSIGFGESIDACISKALDQRPIMVFCICDTDYLFSAQKVGSGLYRELQLLTKIATSEGVKIIPLIFDTECAQNLPEPLDGKTYLNLEELHHRGLYLGDAMLALADGRT</sequence>
<feature type="domain" description="TIR" evidence="1">
    <location>
        <begin position="10"/>
        <end position="131"/>
    </location>
</feature>
<dbReference type="SUPFAM" id="SSF52200">
    <property type="entry name" value="Toll/Interleukin receptor TIR domain"/>
    <property type="match status" value="1"/>
</dbReference>
<dbReference type="Gene3D" id="3.40.50.10140">
    <property type="entry name" value="Toll/interleukin-1 receptor homology (TIR) domain"/>
    <property type="match status" value="1"/>
</dbReference>
<dbReference type="GO" id="GO:0007165">
    <property type="term" value="P:signal transduction"/>
    <property type="evidence" value="ECO:0007669"/>
    <property type="project" value="InterPro"/>
</dbReference>
<proteinExistence type="predicted"/>
<dbReference type="AlphaFoldDB" id="V1H9N7"/>